<sequence length="62" mass="7423">MVIEKIKTKKYPPKGEFLMFIWDLCFHSIRKSDINCIHSLDKKMERYIGFEPMTSTLARLRS</sequence>
<comment type="caution">
    <text evidence="1">The sequence shown here is derived from an EMBL/GenBank/DDBJ whole genome shotgun (WGS) entry which is preliminary data.</text>
</comment>
<dbReference type="RefSeq" id="WP_371731021.1">
    <property type="nucleotide sequence ID" value="NZ_JBGOOT010000020.1"/>
</dbReference>
<organism evidence="1 2">
    <name type="scientific">Vibrio cortegadensis</name>
    <dbReference type="NCBI Taxonomy" id="1328770"/>
    <lineage>
        <taxon>Bacteria</taxon>
        <taxon>Pseudomonadati</taxon>
        <taxon>Pseudomonadota</taxon>
        <taxon>Gammaproteobacteria</taxon>
        <taxon>Vibrionales</taxon>
        <taxon>Vibrionaceae</taxon>
        <taxon>Vibrio</taxon>
    </lineage>
</organism>
<dbReference type="Proteomes" id="UP001569153">
    <property type="component" value="Unassembled WGS sequence"/>
</dbReference>
<protein>
    <submittedName>
        <fullName evidence="1">Uncharacterized protein</fullName>
    </submittedName>
</protein>
<reference evidence="1 2" key="1">
    <citation type="submission" date="2024-06" db="EMBL/GenBank/DDBJ databases">
        <authorList>
            <person name="Steensen K."/>
            <person name="Seneca J."/>
            <person name="Bartlau N."/>
            <person name="Yu A.X."/>
            <person name="Polz M.F."/>
        </authorList>
    </citation>
    <scope>NUCLEOTIDE SEQUENCE [LARGE SCALE GENOMIC DNA]</scope>
    <source>
        <strain evidence="1 2">FF146</strain>
    </source>
</reference>
<evidence type="ECO:0000313" key="1">
    <source>
        <dbReference type="EMBL" id="MEZ8196730.1"/>
    </source>
</evidence>
<name>A0ABV4MB34_9VIBR</name>
<feature type="non-terminal residue" evidence="1">
    <location>
        <position position="62"/>
    </location>
</feature>
<dbReference type="EMBL" id="JBGOOT010000020">
    <property type="protein sequence ID" value="MEZ8196730.1"/>
    <property type="molecule type" value="Genomic_DNA"/>
</dbReference>
<keyword evidence="2" id="KW-1185">Reference proteome</keyword>
<accession>A0ABV4MB34</accession>
<evidence type="ECO:0000313" key="2">
    <source>
        <dbReference type="Proteomes" id="UP001569153"/>
    </source>
</evidence>
<proteinExistence type="predicted"/>
<gene>
    <name evidence="1" type="ORF">ACED38_17770</name>
</gene>